<evidence type="ECO:0000313" key="1">
    <source>
        <dbReference type="EMBL" id="MDP9607928.1"/>
    </source>
</evidence>
<proteinExistence type="predicted"/>
<dbReference type="EMBL" id="JAURUE010000001">
    <property type="protein sequence ID" value="MDP9607928.1"/>
    <property type="molecule type" value="Genomic_DNA"/>
</dbReference>
<organism evidence="1 2">
    <name type="scientific">Streptomyces demainii</name>
    <dbReference type="NCBI Taxonomy" id="588122"/>
    <lineage>
        <taxon>Bacteria</taxon>
        <taxon>Bacillati</taxon>
        <taxon>Actinomycetota</taxon>
        <taxon>Actinomycetes</taxon>
        <taxon>Kitasatosporales</taxon>
        <taxon>Streptomycetaceae</taxon>
        <taxon>Streptomyces</taxon>
    </lineage>
</organism>
<sequence>MKLETKRWLLAPARQWRTHRLMAQQGPSLSYTTAWALVTLANSPEEFAFVQQSARETDPTVEAGLYFDDWKELSSQERDRRKRWLLRRGSSPVQQLGITEEAIKRAGMRVVDWGEPSGG</sequence>
<comment type="caution">
    <text evidence="1">The sequence shown here is derived from an EMBL/GenBank/DDBJ whole genome shotgun (WGS) entry which is preliminary data.</text>
</comment>
<gene>
    <name evidence="1" type="ORF">JOF35_000205</name>
</gene>
<evidence type="ECO:0000313" key="2">
    <source>
        <dbReference type="Proteomes" id="UP001234880"/>
    </source>
</evidence>
<reference evidence="1 2" key="1">
    <citation type="submission" date="2023-07" db="EMBL/GenBank/DDBJ databases">
        <title>Sequencing the genomes of 1000 actinobacteria strains.</title>
        <authorList>
            <person name="Klenk H.-P."/>
        </authorList>
    </citation>
    <scope>NUCLEOTIDE SEQUENCE [LARGE SCALE GENOMIC DNA]</scope>
    <source>
        <strain evidence="1 2">DSM 41600</strain>
    </source>
</reference>
<name>A0ABT9KHN0_9ACTN</name>
<dbReference type="Proteomes" id="UP001234880">
    <property type="component" value="Unassembled WGS sequence"/>
</dbReference>
<dbReference type="RefSeq" id="WP_143712364.1">
    <property type="nucleotide sequence ID" value="NZ_JAURUE010000001.1"/>
</dbReference>
<accession>A0ABT9KHN0</accession>
<protein>
    <submittedName>
        <fullName evidence="1">Uncharacterized protein</fullName>
    </submittedName>
</protein>
<keyword evidence="2" id="KW-1185">Reference proteome</keyword>